<dbReference type="GO" id="GO:0000976">
    <property type="term" value="F:transcription cis-regulatory region binding"/>
    <property type="evidence" value="ECO:0007669"/>
    <property type="project" value="TreeGrafter"/>
</dbReference>
<feature type="DNA-binding region" description="H-T-H motif" evidence="4">
    <location>
        <begin position="42"/>
        <end position="61"/>
    </location>
</feature>
<gene>
    <name evidence="6" type="ORF">NVS88_18715</name>
</gene>
<dbReference type="Gene3D" id="1.10.357.10">
    <property type="entry name" value="Tetracycline Repressor, domain 2"/>
    <property type="match status" value="1"/>
</dbReference>
<organism evidence="6 7">
    <name type="scientific">Speluncibacter jeojiensis</name>
    <dbReference type="NCBI Taxonomy" id="2710754"/>
    <lineage>
        <taxon>Bacteria</taxon>
        <taxon>Bacillati</taxon>
        <taxon>Actinomycetota</taxon>
        <taxon>Actinomycetes</taxon>
        <taxon>Mycobacteriales</taxon>
        <taxon>Speluncibacteraceae</taxon>
        <taxon>Speluncibacter</taxon>
    </lineage>
</organism>
<evidence type="ECO:0000259" key="5">
    <source>
        <dbReference type="PROSITE" id="PS50977"/>
    </source>
</evidence>
<dbReference type="AlphaFoldDB" id="A0A9X4M7B6"/>
<sequence>MSNTGDVSTQASLRERKKIKTRRILREQALRLFAEQGYAQTTVDQIAAAAEVSPSTFFRYFPSKEQVVLVDDLDAPMLAAIAEQPAHLPPLTACRLAFRSVLATLTPDQLATERARQQLLFTEPELRATFFDQLGRNIAILADAIAPRVGREPGDFEVRVFAGALTGAALGAIGDGPPELDHLIKAIEFLEAGLPL</sequence>
<dbReference type="InterPro" id="IPR009057">
    <property type="entry name" value="Homeodomain-like_sf"/>
</dbReference>
<evidence type="ECO:0000256" key="1">
    <source>
        <dbReference type="ARBA" id="ARBA00023015"/>
    </source>
</evidence>
<evidence type="ECO:0000256" key="4">
    <source>
        <dbReference type="PROSITE-ProRule" id="PRU00335"/>
    </source>
</evidence>
<dbReference type="PANTHER" id="PTHR30055:SF234">
    <property type="entry name" value="HTH-TYPE TRANSCRIPTIONAL REGULATOR BETI"/>
    <property type="match status" value="1"/>
</dbReference>
<dbReference type="RefSeq" id="WP_277833526.1">
    <property type="nucleotide sequence ID" value="NZ_JAAIVF010000004.1"/>
</dbReference>
<evidence type="ECO:0000256" key="2">
    <source>
        <dbReference type="ARBA" id="ARBA00023125"/>
    </source>
</evidence>
<reference evidence="6" key="1">
    <citation type="submission" date="2022-08" db="EMBL/GenBank/DDBJ databases">
        <title>Genome analysis of Corynebacteriales strain.</title>
        <authorList>
            <person name="Lee S.D."/>
        </authorList>
    </citation>
    <scope>NUCLEOTIDE SEQUENCE</scope>
    <source>
        <strain evidence="6">D3-21</strain>
    </source>
</reference>
<protein>
    <submittedName>
        <fullName evidence="6">TetR family transcriptional regulator</fullName>
    </submittedName>
</protein>
<feature type="domain" description="HTH tetR-type" evidence="5">
    <location>
        <begin position="19"/>
        <end position="79"/>
    </location>
</feature>
<accession>A0A9X4M7B6</accession>
<evidence type="ECO:0000313" key="7">
    <source>
        <dbReference type="Proteomes" id="UP001152755"/>
    </source>
</evidence>
<dbReference type="Pfam" id="PF00440">
    <property type="entry name" value="TetR_N"/>
    <property type="match status" value="1"/>
</dbReference>
<dbReference type="Proteomes" id="UP001152755">
    <property type="component" value="Unassembled WGS sequence"/>
</dbReference>
<comment type="caution">
    <text evidence="6">The sequence shown here is derived from an EMBL/GenBank/DDBJ whole genome shotgun (WGS) entry which is preliminary data.</text>
</comment>
<dbReference type="PRINTS" id="PR00455">
    <property type="entry name" value="HTHTETR"/>
</dbReference>
<evidence type="ECO:0000256" key="3">
    <source>
        <dbReference type="ARBA" id="ARBA00023163"/>
    </source>
</evidence>
<proteinExistence type="predicted"/>
<dbReference type="InterPro" id="IPR050109">
    <property type="entry name" value="HTH-type_TetR-like_transc_reg"/>
</dbReference>
<dbReference type="PANTHER" id="PTHR30055">
    <property type="entry name" value="HTH-TYPE TRANSCRIPTIONAL REGULATOR RUTR"/>
    <property type="match status" value="1"/>
</dbReference>
<name>A0A9X4M7B6_9ACTN</name>
<dbReference type="InterPro" id="IPR041347">
    <property type="entry name" value="MftR_C"/>
</dbReference>
<dbReference type="InterPro" id="IPR001647">
    <property type="entry name" value="HTH_TetR"/>
</dbReference>
<evidence type="ECO:0000313" key="6">
    <source>
        <dbReference type="EMBL" id="MDG3016593.1"/>
    </source>
</evidence>
<dbReference type="EMBL" id="JANRHA010000015">
    <property type="protein sequence ID" value="MDG3016593.1"/>
    <property type="molecule type" value="Genomic_DNA"/>
</dbReference>
<keyword evidence="7" id="KW-1185">Reference proteome</keyword>
<keyword evidence="3" id="KW-0804">Transcription</keyword>
<dbReference type="Gene3D" id="1.10.10.60">
    <property type="entry name" value="Homeodomain-like"/>
    <property type="match status" value="1"/>
</dbReference>
<dbReference type="PROSITE" id="PS50977">
    <property type="entry name" value="HTH_TETR_2"/>
    <property type="match status" value="1"/>
</dbReference>
<keyword evidence="1" id="KW-0805">Transcription regulation</keyword>
<dbReference type="GO" id="GO:0003700">
    <property type="term" value="F:DNA-binding transcription factor activity"/>
    <property type="evidence" value="ECO:0007669"/>
    <property type="project" value="TreeGrafter"/>
</dbReference>
<keyword evidence="2 4" id="KW-0238">DNA-binding</keyword>
<dbReference type="Pfam" id="PF17754">
    <property type="entry name" value="TetR_C_14"/>
    <property type="match status" value="1"/>
</dbReference>
<dbReference type="SUPFAM" id="SSF46689">
    <property type="entry name" value="Homeodomain-like"/>
    <property type="match status" value="1"/>
</dbReference>